<feature type="compositionally biased region" description="Basic and acidic residues" evidence="1">
    <location>
        <begin position="54"/>
        <end position="64"/>
    </location>
</feature>
<evidence type="ECO:0000313" key="2">
    <source>
        <dbReference type="EMBL" id="CAJ1973059.1"/>
    </source>
</evidence>
<keyword evidence="3" id="KW-1185">Reference proteome</keyword>
<evidence type="ECO:0000313" key="3">
    <source>
        <dbReference type="Proteomes" id="UP001189624"/>
    </source>
</evidence>
<dbReference type="Gramene" id="rna-AYBTSS11_LOCUS25117">
    <property type="protein sequence ID" value="CAJ1973059.1"/>
    <property type="gene ID" value="gene-AYBTSS11_LOCUS25117"/>
</dbReference>
<protein>
    <submittedName>
        <fullName evidence="2">Uncharacterized protein</fullName>
    </submittedName>
</protein>
<sequence length="75" mass="8509">MMMNAYDMIKWVSLLGAASVNGPCGLHISDHPIIAATASRNAQRFAYLKLKEKSKTDQQEKGTTEEETWLWHPNF</sequence>
<dbReference type="AlphaFoldDB" id="A0AA86VV40"/>
<organism evidence="2 3">
    <name type="scientific">Sphenostylis stenocarpa</name>
    <dbReference type="NCBI Taxonomy" id="92480"/>
    <lineage>
        <taxon>Eukaryota</taxon>
        <taxon>Viridiplantae</taxon>
        <taxon>Streptophyta</taxon>
        <taxon>Embryophyta</taxon>
        <taxon>Tracheophyta</taxon>
        <taxon>Spermatophyta</taxon>
        <taxon>Magnoliopsida</taxon>
        <taxon>eudicotyledons</taxon>
        <taxon>Gunneridae</taxon>
        <taxon>Pentapetalae</taxon>
        <taxon>rosids</taxon>
        <taxon>fabids</taxon>
        <taxon>Fabales</taxon>
        <taxon>Fabaceae</taxon>
        <taxon>Papilionoideae</taxon>
        <taxon>50 kb inversion clade</taxon>
        <taxon>NPAAA clade</taxon>
        <taxon>indigoferoid/millettioid clade</taxon>
        <taxon>Phaseoleae</taxon>
        <taxon>Sphenostylis</taxon>
    </lineage>
</organism>
<dbReference type="EMBL" id="OY731406">
    <property type="protein sequence ID" value="CAJ1973059.1"/>
    <property type="molecule type" value="Genomic_DNA"/>
</dbReference>
<evidence type="ECO:0000256" key="1">
    <source>
        <dbReference type="SAM" id="MobiDB-lite"/>
    </source>
</evidence>
<feature type="region of interest" description="Disordered" evidence="1">
    <location>
        <begin position="54"/>
        <end position="75"/>
    </location>
</feature>
<name>A0AA86VV40_9FABA</name>
<dbReference type="Proteomes" id="UP001189624">
    <property type="component" value="Chromosome 9"/>
</dbReference>
<proteinExistence type="predicted"/>
<gene>
    <name evidence="2" type="ORF">AYBTSS11_LOCUS25117</name>
</gene>
<accession>A0AA86VV40</accession>
<reference evidence="2" key="1">
    <citation type="submission" date="2023-10" db="EMBL/GenBank/DDBJ databases">
        <authorList>
            <person name="Domelevo Entfellner J.-B."/>
        </authorList>
    </citation>
    <scope>NUCLEOTIDE SEQUENCE</scope>
</reference>